<dbReference type="SMART" id="SM00105">
    <property type="entry name" value="ArfGap"/>
    <property type="match status" value="1"/>
</dbReference>
<sequence length="461" mass="51713">MEESDDYSLALQDLLGKNENSRCVDCAVEPTEFASLTYGIFLCKLCADKHVRLGEKTSLVKSLSEDWIKEDVDMMKAGGNSKFILFLNGYNIPTYSEIVYKYNTAAAKFYRENLKSEAKQELCEAKSPTMEEALKVVESSQPDESLSLTGKLKAKITNSIENGKSLLGKVTENEKIKEINEKAHGLINKVSEEIKTNTEKGKAHIEKAVEYGRDSLEWSTNYLNKDKIFSAVESSKETLLKTTEKGKETFWHGVEYSRESLEQGISASKTQILKGVEVSKETIASSAIKSKEKILQSVEVGRKKIETGLQQSKNKITESYDNLATNVDKVKNTIYENVESGKELVNNEAVKIKDTVYSKVQTGKESLESGIYKGYEKCAGEGKELSNKGANVASGFFSRIVDTVSNYANFHTCLRQREEHKSVGGLDLKIEETDFDKVDEEDEKVIWEKGKDVNFQDLDER</sequence>
<dbReference type="GO" id="GO:0048205">
    <property type="term" value="P:COPI coating of Golgi vesicle"/>
    <property type="evidence" value="ECO:0007669"/>
    <property type="project" value="TreeGrafter"/>
</dbReference>
<protein>
    <recommendedName>
        <fullName evidence="6">Arf-GAP domain-containing protein</fullName>
    </recommendedName>
</protein>
<dbReference type="SUPFAM" id="SSF58113">
    <property type="entry name" value="Apolipoprotein A-I"/>
    <property type="match status" value="1"/>
</dbReference>
<reference evidence="7 8" key="1">
    <citation type="submission" date="2016-11" db="EMBL/GenBank/DDBJ databases">
        <title>The macronuclear genome of Stentor coeruleus: a giant cell with tiny introns.</title>
        <authorList>
            <person name="Slabodnick M."/>
            <person name="Ruby J.G."/>
            <person name="Reiff S.B."/>
            <person name="Swart E.C."/>
            <person name="Gosai S."/>
            <person name="Prabakaran S."/>
            <person name="Witkowska E."/>
            <person name="Larue G.E."/>
            <person name="Fisher S."/>
            <person name="Freeman R.M."/>
            <person name="Gunawardena J."/>
            <person name="Chu W."/>
            <person name="Stover N.A."/>
            <person name="Gregory B.D."/>
            <person name="Nowacki M."/>
            <person name="Derisi J."/>
            <person name="Roy S.W."/>
            <person name="Marshall W.F."/>
            <person name="Sood P."/>
        </authorList>
    </citation>
    <scope>NUCLEOTIDE SEQUENCE [LARGE SCALE GENOMIC DNA]</scope>
    <source>
        <strain evidence="7">WM001</strain>
    </source>
</reference>
<comment type="caution">
    <text evidence="7">The sequence shown here is derived from an EMBL/GenBank/DDBJ whole genome shotgun (WGS) entry which is preliminary data.</text>
</comment>
<dbReference type="SUPFAM" id="SSF57863">
    <property type="entry name" value="ArfGap/RecO-like zinc finger"/>
    <property type="match status" value="1"/>
</dbReference>
<dbReference type="Pfam" id="PF01412">
    <property type="entry name" value="ArfGap"/>
    <property type="match status" value="1"/>
</dbReference>
<keyword evidence="8" id="KW-1185">Reference proteome</keyword>
<feature type="domain" description="Arf-GAP" evidence="6">
    <location>
        <begin position="8"/>
        <end position="82"/>
    </location>
</feature>
<keyword evidence="3 5" id="KW-0863">Zinc-finger</keyword>
<evidence type="ECO:0000259" key="6">
    <source>
        <dbReference type="PROSITE" id="PS50115"/>
    </source>
</evidence>
<dbReference type="AlphaFoldDB" id="A0A1R2B9N6"/>
<gene>
    <name evidence="7" type="ORF">SteCoe_27815</name>
</gene>
<evidence type="ECO:0000256" key="1">
    <source>
        <dbReference type="ARBA" id="ARBA00022468"/>
    </source>
</evidence>
<proteinExistence type="predicted"/>
<dbReference type="InterPro" id="IPR037278">
    <property type="entry name" value="ARFGAP/RecO"/>
</dbReference>
<evidence type="ECO:0000313" key="8">
    <source>
        <dbReference type="Proteomes" id="UP000187209"/>
    </source>
</evidence>
<organism evidence="7 8">
    <name type="scientific">Stentor coeruleus</name>
    <dbReference type="NCBI Taxonomy" id="5963"/>
    <lineage>
        <taxon>Eukaryota</taxon>
        <taxon>Sar</taxon>
        <taxon>Alveolata</taxon>
        <taxon>Ciliophora</taxon>
        <taxon>Postciliodesmatophora</taxon>
        <taxon>Heterotrichea</taxon>
        <taxon>Heterotrichida</taxon>
        <taxon>Stentoridae</taxon>
        <taxon>Stentor</taxon>
    </lineage>
</organism>
<dbReference type="GO" id="GO:0000139">
    <property type="term" value="C:Golgi membrane"/>
    <property type="evidence" value="ECO:0007669"/>
    <property type="project" value="GOC"/>
</dbReference>
<dbReference type="Proteomes" id="UP000187209">
    <property type="component" value="Unassembled WGS sequence"/>
</dbReference>
<accession>A0A1R2B9N6</accession>
<evidence type="ECO:0000256" key="2">
    <source>
        <dbReference type="ARBA" id="ARBA00022723"/>
    </source>
</evidence>
<dbReference type="Gene3D" id="1.10.220.150">
    <property type="entry name" value="Arf GTPase activating protein"/>
    <property type="match status" value="1"/>
</dbReference>
<evidence type="ECO:0000313" key="7">
    <source>
        <dbReference type="EMBL" id="OMJ73482.1"/>
    </source>
</evidence>
<dbReference type="OrthoDB" id="73919at2759"/>
<keyword evidence="4" id="KW-0862">Zinc</keyword>
<dbReference type="GO" id="GO:0005096">
    <property type="term" value="F:GTPase activator activity"/>
    <property type="evidence" value="ECO:0007669"/>
    <property type="project" value="UniProtKB-KW"/>
</dbReference>
<dbReference type="PANTHER" id="PTHR45686:SF4">
    <property type="entry name" value="ADP-RIBOSYLATION FACTOR GTPASE ACTIVATING PROTEIN 3, ISOFORM H"/>
    <property type="match status" value="1"/>
</dbReference>
<dbReference type="PRINTS" id="PR00405">
    <property type="entry name" value="REVINTRACTNG"/>
</dbReference>
<dbReference type="InterPro" id="IPR001164">
    <property type="entry name" value="ArfGAP_dom"/>
</dbReference>
<evidence type="ECO:0000256" key="3">
    <source>
        <dbReference type="ARBA" id="ARBA00022771"/>
    </source>
</evidence>
<dbReference type="EMBL" id="MPUH01000818">
    <property type="protein sequence ID" value="OMJ73482.1"/>
    <property type="molecule type" value="Genomic_DNA"/>
</dbReference>
<dbReference type="PANTHER" id="PTHR45686">
    <property type="entry name" value="ADP-RIBOSYLATION FACTOR GTPASE ACTIVATING PROTEIN 3, ISOFORM H-RELATED"/>
    <property type="match status" value="1"/>
</dbReference>
<dbReference type="InterPro" id="IPR038508">
    <property type="entry name" value="ArfGAP_dom_sf"/>
</dbReference>
<evidence type="ECO:0000256" key="5">
    <source>
        <dbReference type="PROSITE-ProRule" id="PRU00288"/>
    </source>
</evidence>
<name>A0A1R2B9N6_9CILI</name>
<keyword evidence="2" id="KW-0479">Metal-binding</keyword>
<evidence type="ECO:0000256" key="4">
    <source>
        <dbReference type="ARBA" id="ARBA00022833"/>
    </source>
</evidence>
<keyword evidence="1" id="KW-0343">GTPase activation</keyword>
<dbReference type="PROSITE" id="PS50115">
    <property type="entry name" value="ARFGAP"/>
    <property type="match status" value="1"/>
</dbReference>
<dbReference type="GO" id="GO:0008270">
    <property type="term" value="F:zinc ion binding"/>
    <property type="evidence" value="ECO:0007669"/>
    <property type="project" value="UniProtKB-KW"/>
</dbReference>